<evidence type="ECO:0000259" key="1">
    <source>
        <dbReference type="SMART" id="SM01321"/>
    </source>
</evidence>
<dbReference type="PANTHER" id="PTHR33360:SF2">
    <property type="entry name" value="TRANSPOSASE FOR INSERTION SEQUENCE ELEMENT IS200"/>
    <property type="match status" value="1"/>
</dbReference>
<dbReference type="SUPFAM" id="SSF143422">
    <property type="entry name" value="Transposase IS200-like"/>
    <property type="match status" value="1"/>
</dbReference>
<comment type="caution">
    <text evidence="2">The sequence shown here is derived from an EMBL/GenBank/DDBJ whole genome shotgun (WGS) entry which is preliminary data.</text>
</comment>
<dbReference type="PANTHER" id="PTHR33360">
    <property type="entry name" value="TRANSPOSASE FOR INSERTION SEQUENCE ELEMENT IS200"/>
    <property type="match status" value="1"/>
</dbReference>
<dbReference type="GO" id="GO:0003677">
    <property type="term" value="F:DNA binding"/>
    <property type="evidence" value="ECO:0007669"/>
    <property type="project" value="InterPro"/>
</dbReference>
<dbReference type="OrthoDB" id="9798161at2"/>
<dbReference type="Gene3D" id="3.30.70.1290">
    <property type="entry name" value="Transposase IS200-like"/>
    <property type="match status" value="1"/>
</dbReference>
<dbReference type="GO" id="GO:0004803">
    <property type="term" value="F:transposase activity"/>
    <property type="evidence" value="ECO:0007669"/>
    <property type="project" value="InterPro"/>
</dbReference>
<reference evidence="3" key="1">
    <citation type="submission" date="2017-06" db="EMBL/GenBank/DDBJ databases">
        <title>Genome analysis of Fimbriiglobus ruber SP5, the first member of the order Planctomycetales with confirmed chitinolytic capability.</title>
        <authorList>
            <person name="Ravin N.V."/>
            <person name="Rakitin A.L."/>
            <person name="Ivanova A.A."/>
            <person name="Beletsky A.V."/>
            <person name="Kulichevskaya I.S."/>
            <person name="Mardanov A.V."/>
            <person name="Dedysh S.N."/>
        </authorList>
    </citation>
    <scope>NUCLEOTIDE SEQUENCE [LARGE SCALE GENOMIC DNA]</scope>
    <source>
        <strain evidence="3">SP5</strain>
    </source>
</reference>
<dbReference type="SMART" id="SM01321">
    <property type="entry name" value="Y1_Tnp"/>
    <property type="match status" value="1"/>
</dbReference>
<dbReference type="Proteomes" id="UP000214646">
    <property type="component" value="Unassembled WGS sequence"/>
</dbReference>
<dbReference type="InterPro" id="IPR002686">
    <property type="entry name" value="Transposase_17"/>
</dbReference>
<dbReference type="RefSeq" id="WP_088258025.1">
    <property type="nucleotide sequence ID" value="NZ_NIDE01000014.1"/>
</dbReference>
<dbReference type="GO" id="GO:0006313">
    <property type="term" value="P:DNA transposition"/>
    <property type="evidence" value="ECO:0007669"/>
    <property type="project" value="InterPro"/>
</dbReference>
<proteinExistence type="predicted"/>
<sequence>MASTYLSLHYHLVFATKNREAVIAPEWRSRLHEYLGGIISGLGGFSQGVGGVADHVHLLVGLKATHCLADVLRELKKASSAWVHEQIGLRTFAWQVGYAAFTVSAPTRPAVQQYIANQEEHHRTRSSRDELLDMLAKAGIEYDHRYFE</sequence>
<keyword evidence="3" id="KW-1185">Reference proteome</keyword>
<name>A0A225DLT9_9BACT</name>
<accession>A0A225DLT9</accession>
<evidence type="ECO:0000313" key="3">
    <source>
        <dbReference type="Proteomes" id="UP000214646"/>
    </source>
</evidence>
<feature type="domain" description="Transposase IS200-like" evidence="1">
    <location>
        <begin position="5"/>
        <end position="118"/>
    </location>
</feature>
<organism evidence="2 3">
    <name type="scientific">Fimbriiglobus ruber</name>
    <dbReference type="NCBI Taxonomy" id="1908690"/>
    <lineage>
        <taxon>Bacteria</taxon>
        <taxon>Pseudomonadati</taxon>
        <taxon>Planctomycetota</taxon>
        <taxon>Planctomycetia</taxon>
        <taxon>Gemmatales</taxon>
        <taxon>Gemmataceae</taxon>
        <taxon>Fimbriiglobus</taxon>
    </lineage>
</organism>
<protein>
    <submittedName>
        <fullName evidence="2">Putative transposase</fullName>
    </submittedName>
</protein>
<dbReference type="EMBL" id="NIDE01000014">
    <property type="protein sequence ID" value="OWK38169.1"/>
    <property type="molecule type" value="Genomic_DNA"/>
</dbReference>
<dbReference type="NCBIfam" id="NF033573">
    <property type="entry name" value="transpos_IS200"/>
    <property type="match status" value="1"/>
</dbReference>
<dbReference type="Pfam" id="PF01797">
    <property type="entry name" value="Y1_Tnp"/>
    <property type="match status" value="1"/>
</dbReference>
<evidence type="ECO:0000313" key="2">
    <source>
        <dbReference type="EMBL" id="OWK38169.1"/>
    </source>
</evidence>
<gene>
    <name evidence="2" type="ORF">FRUB_07289</name>
</gene>
<dbReference type="AlphaFoldDB" id="A0A225DLT9"/>
<dbReference type="InterPro" id="IPR036515">
    <property type="entry name" value="Transposase_17_sf"/>
</dbReference>